<comment type="caution">
    <text evidence="2">The sequence shown here is derived from an EMBL/GenBank/DDBJ whole genome shotgun (WGS) entry which is preliminary data.</text>
</comment>
<dbReference type="InterPro" id="IPR014716">
    <property type="entry name" value="Fibrinogen_a/b/g_C_1"/>
</dbReference>
<dbReference type="PROSITE" id="PS51406">
    <property type="entry name" value="FIBRINOGEN_C_2"/>
    <property type="match status" value="1"/>
</dbReference>
<evidence type="ECO:0000259" key="1">
    <source>
        <dbReference type="PROSITE" id="PS51406"/>
    </source>
</evidence>
<dbReference type="Pfam" id="PF00147">
    <property type="entry name" value="Fibrinogen_C"/>
    <property type="match status" value="1"/>
</dbReference>
<dbReference type="SUPFAM" id="SSF56496">
    <property type="entry name" value="Fibrinogen C-terminal domain-like"/>
    <property type="match status" value="1"/>
</dbReference>
<dbReference type="PANTHER" id="PTHR19143">
    <property type="entry name" value="FIBRINOGEN/TENASCIN/ANGIOPOEITIN"/>
    <property type="match status" value="1"/>
</dbReference>
<evidence type="ECO:0000313" key="3">
    <source>
        <dbReference type="Proteomes" id="UP000596742"/>
    </source>
</evidence>
<dbReference type="Proteomes" id="UP000596742">
    <property type="component" value="Unassembled WGS sequence"/>
</dbReference>
<proteinExistence type="predicted"/>
<dbReference type="NCBIfam" id="NF040941">
    <property type="entry name" value="GGGWT_bact"/>
    <property type="match status" value="1"/>
</dbReference>
<dbReference type="PANTHER" id="PTHR19143:SF458">
    <property type="entry name" value="FIBRINOGEN C-TERMINAL DOMAIN-CONTAINING PROTEIN-RELATED"/>
    <property type="match status" value="1"/>
</dbReference>
<organism evidence="2 3">
    <name type="scientific">Mytilus galloprovincialis</name>
    <name type="common">Mediterranean mussel</name>
    <dbReference type="NCBI Taxonomy" id="29158"/>
    <lineage>
        <taxon>Eukaryota</taxon>
        <taxon>Metazoa</taxon>
        <taxon>Spiralia</taxon>
        <taxon>Lophotrochozoa</taxon>
        <taxon>Mollusca</taxon>
        <taxon>Bivalvia</taxon>
        <taxon>Autobranchia</taxon>
        <taxon>Pteriomorphia</taxon>
        <taxon>Mytilida</taxon>
        <taxon>Mytiloidea</taxon>
        <taxon>Mytilidae</taxon>
        <taxon>Mytilinae</taxon>
        <taxon>Mytilus</taxon>
    </lineage>
</organism>
<dbReference type="EMBL" id="UYJE01007962">
    <property type="protein sequence ID" value="VDI59646.1"/>
    <property type="molecule type" value="Genomic_DNA"/>
</dbReference>
<protein>
    <recommendedName>
        <fullName evidence="1">Fibrinogen C-terminal domain-containing protein</fullName>
    </recommendedName>
</protein>
<dbReference type="SUPFAM" id="SSF57414">
    <property type="entry name" value="Hairpin loop containing domain-like"/>
    <property type="match status" value="1"/>
</dbReference>
<dbReference type="InterPro" id="IPR036056">
    <property type="entry name" value="Fibrinogen-like_C"/>
</dbReference>
<feature type="domain" description="Fibrinogen C-terminal" evidence="1">
    <location>
        <begin position="83"/>
        <end position="307"/>
    </location>
</feature>
<dbReference type="InterPro" id="IPR002181">
    <property type="entry name" value="Fibrinogen_a/b/g_C_dom"/>
</dbReference>
<dbReference type="InterPro" id="IPR050373">
    <property type="entry name" value="Fibrinogen_C-term_domain"/>
</dbReference>
<dbReference type="GO" id="GO:0005615">
    <property type="term" value="C:extracellular space"/>
    <property type="evidence" value="ECO:0007669"/>
    <property type="project" value="TreeGrafter"/>
</dbReference>
<dbReference type="AlphaFoldDB" id="A0A8B6G6V8"/>
<dbReference type="OrthoDB" id="10296807at2759"/>
<evidence type="ECO:0000313" key="2">
    <source>
        <dbReference type="EMBL" id="VDI59646.1"/>
    </source>
</evidence>
<name>A0A8B6G6V8_MYTGA</name>
<accession>A0A8B6G6V8</accession>
<keyword evidence="3" id="KW-1185">Reference proteome</keyword>
<dbReference type="SMART" id="SM00186">
    <property type="entry name" value="FBG"/>
    <property type="match status" value="1"/>
</dbReference>
<gene>
    <name evidence="2" type="ORF">MGAL_10B003003</name>
</gene>
<dbReference type="Gene3D" id="3.90.215.10">
    <property type="entry name" value="Gamma Fibrinogen, chain A, domain 1"/>
    <property type="match status" value="1"/>
</dbReference>
<sequence>MGLKMCGRRCLHQKLCSAINYNPVQLYCELLHETDKDKQISSVPDFKYSTIDTWSSSNDPCYPNPCPGYERCVKTQIDRYYCLNVAPRPQDCTDLQTAGVPSGVYTIYINGGMNVSVYCDMVIDNGGWLVFQNRYDGSIEFQVNRTWSDYRNGFGLYSSEYWLGLEYIYLLTRFDMYMLRVDLETNTGVSLYATYSTFKLNNEADLYRMTINGYKGTAGDLEAKTGMMFTNGHTFRSPGDYHDYEDDIFYYKYGYGQTGGWWYNRYTKVYLNGNYMPGVKDWTSMIWYGYQNTTVGMKTTSMKIKRK</sequence>
<reference evidence="2" key="1">
    <citation type="submission" date="2018-11" db="EMBL/GenBank/DDBJ databases">
        <authorList>
            <person name="Alioto T."/>
            <person name="Alioto T."/>
        </authorList>
    </citation>
    <scope>NUCLEOTIDE SEQUENCE</scope>
</reference>